<evidence type="ECO:0000259" key="9">
    <source>
        <dbReference type="PROSITE" id="PS50222"/>
    </source>
</evidence>
<evidence type="ECO:0000256" key="4">
    <source>
        <dbReference type="ARBA" id="ARBA00022837"/>
    </source>
</evidence>
<dbReference type="PROSITE" id="PS50222">
    <property type="entry name" value="EF_HAND_2"/>
    <property type="match status" value="1"/>
</dbReference>
<evidence type="ECO:0000256" key="6">
    <source>
        <dbReference type="SAM" id="Coils"/>
    </source>
</evidence>
<feature type="compositionally biased region" description="Basic and acidic residues" evidence="7">
    <location>
        <begin position="655"/>
        <end position="665"/>
    </location>
</feature>
<gene>
    <name evidence="10" type="primary">Reps1</name>
    <name evidence="10" type="ORF">AOXY_G6345</name>
</gene>
<dbReference type="PANTHER" id="PTHR11216">
    <property type="entry name" value="EH DOMAIN"/>
    <property type="match status" value="1"/>
</dbReference>
<dbReference type="PROSITE" id="PS00018">
    <property type="entry name" value="EF_HAND_1"/>
    <property type="match status" value="1"/>
</dbReference>
<evidence type="ECO:0000313" key="11">
    <source>
        <dbReference type="Proteomes" id="UP001230051"/>
    </source>
</evidence>
<feature type="domain" description="EF-hand" evidence="9">
    <location>
        <begin position="298"/>
        <end position="333"/>
    </location>
</feature>
<proteinExistence type="predicted"/>
<dbReference type="EMBL" id="JAGXEW010000005">
    <property type="protein sequence ID" value="KAK1171502.1"/>
    <property type="molecule type" value="Genomic_DNA"/>
</dbReference>
<dbReference type="PROSITE" id="PS50031">
    <property type="entry name" value="EH"/>
    <property type="match status" value="2"/>
</dbReference>
<comment type="caution">
    <text evidence="10">The sequence shown here is derived from an EMBL/GenBank/DDBJ whole genome shotgun (WGS) entry which is preliminary data.</text>
</comment>
<dbReference type="Gene3D" id="1.10.238.10">
    <property type="entry name" value="EF-hand"/>
    <property type="match status" value="2"/>
</dbReference>
<dbReference type="GO" id="GO:0005509">
    <property type="term" value="F:calcium ion binding"/>
    <property type="evidence" value="ECO:0007669"/>
    <property type="project" value="InterPro"/>
</dbReference>
<keyword evidence="3" id="KW-0677">Repeat</keyword>
<reference evidence="10" key="1">
    <citation type="submission" date="2022-02" db="EMBL/GenBank/DDBJ databases">
        <title>Atlantic sturgeon de novo genome assembly.</title>
        <authorList>
            <person name="Stock M."/>
            <person name="Klopp C."/>
            <person name="Guiguen Y."/>
            <person name="Cabau C."/>
            <person name="Parinello H."/>
            <person name="Santidrian Yebra-Pimentel E."/>
            <person name="Kuhl H."/>
            <person name="Dirks R.P."/>
            <person name="Guessner J."/>
            <person name="Wuertz S."/>
            <person name="Du K."/>
            <person name="Schartl M."/>
        </authorList>
    </citation>
    <scope>NUCLEOTIDE SEQUENCE</scope>
    <source>
        <strain evidence="10">STURGEONOMICS-FGT-2020</strain>
        <tissue evidence="10">Whole blood</tissue>
    </source>
</reference>
<feature type="region of interest" description="Disordered" evidence="7">
    <location>
        <begin position="368"/>
        <end position="390"/>
    </location>
</feature>
<dbReference type="GO" id="GO:0006897">
    <property type="term" value="P:endocytosis"/>
    <property type="evidence" value="ECO:0007669"/>
    <property type="project" value="TreeGrafter"/>
</dbReference>
<dbReference type="InterPro" id="IPR002048">
    <property type="entry name" value="EF_hand_dom"/>
</dbReference>
<feature type="coiled-coil region" evidence="6">
    <location>
        <begin position="737"/>
        <end position="768"/>
    </location>
</feature>
<evidence type="ECO:0000256" key="5">
    <source>
        <dbReference type="ARBA" id="ARBA00023054"/>
    </source>
</evidence>
<dbReference type="InterPro" id="IPR000261">
    <property type="entry name" value="EH_dom"/>
</dbReference>
<name>A0AAD8GBZ8_ACIOX</name>
<dbReference type="SUPFAM" id="SSF47473">
    <property type="entry name" value="EF-hand"/>
    <property type="match status" value="2"/>
</dbReference>
<feature type="region of interest" description="Disordered" evidence="7">
    <location>
        <begin position="511"/>
        <end position="545"/>
    </location>
</feature>
<keyword evidence="11" id="KW-1185">Reference proteome</keyword>
<dbReference type="Pfam" id="PF12763">
    <property type="entry name" value="EH"/>
    <property type="match status" value="2"/>
</dbReference>
<dbReference type="InterPro" id="IPR018247">
    <property type="entry name" value="EF_Hand_1_Ca_BS"/>
</dbReference>
<sequence>METLTLSDVEQKYYSDLFAYCDTDNTKKVASNGRVVELFRAAQLPSELVLQITELCGAKRLGYFGRSQFYIALKLVAVAQSGLPLRVESLNTVKDLPLPRLVVAKNEQESRHTTMYSSDSENQGTYSGVIPPPGRIPVKKVSGSHEMIQPRAPTTELQPDSTSPVVSPHQSPPTSPHSWTKHRRHPSGGNSERPPAATGTVWTPFREAQSGQVTGDGMWPTQSPPPLQESWESTTVRTVASAATANEIRRQSSSYDDPWKITDEQRQYYINQFKTIQPDLNGFIPGSAAKEFFTKSKLPILELSHIWELSDFDKDGALTLDEFCAAFHLVVARKNGYDLPEKLPESLMPKLIDLDDSAEVVDQTAEVGYSSSPVEAAPSKSPSMPSLNQTWPELNQSNEQWETFSERSSSSQTLTQFDSNIAPADPDTAIVHPVPIRMTPSKIHMQEMELKRTASDHAHPTSPLLANSPELSEENKLVTSIQFVAGNTVVDGYSSSDSYTSDPEQIGSAVIRQRSHSSTSPEGLKAVAPPPPPPRPHASHSRSSSLDMNRNFAAVTTGQQQAGVVAYPPAVPPRPQPTQVAGPHMHRSVDGDGVVVHSSTSPQHIPEQPNFADFSQFEVFASVATEESSDEGEKHSEDAVQSNKPTEPAGTLRTAKADGRGDDKATVPANTAKGSTPLAPPPKPARRRLKSEDELRPDADDYSQKPNVIATVLATQPSIPRSVGKDKKAIQASIRRNKETNTVLARLNSELQQQLKDVLEERISLEVQLEQLRPFSHL</sequence>
<dbReference type="InterPro" id="IPR011992">
    <property type="entry name" value="EF-hand-dom_pair"/>
</dbReference>
<dbReference type="GO" id="GO:0016197">
    <property type="term" value="P:endosomal transport"/>
    <property type="evidence" value="ECO:0007669"/>
    <property type="project" value="TreeGrafter"/>
</dbReference>
<protein>
    <submittedName>
        <fullName evidence="10">RalBP1-associated Eps domain-containing protein 1-like isoform X3</fullName>
    </submittedName>
</protein>
<feature type="region of interest" description="Disordered" evidence="7">
    <location>
        <begin position="623"/>
        <end position="706"/>
    </location>
</feature>
<evidence type="ECO:0000256" key="7">
    <source>
        <dbReference type="SAM" id="MobiDB-lite"/>
    </source>
</evidence>
<accession>A0AAD8GBZ8</accession>
<dbReference type="FunFam" id="1.10.238.10:FF:000039">
    <property type="entry name" value="RalBP1-associated Eps domain-containing protein 2 isoform 1"/>
    <property type="match status" value="1"/>
</dbReference>
<keyword evidence="2" id="KW-0479">Metal-binding</keyword>
<dbReference type="FunFam" id="1.10.238.10:FF:000084">
    <property type="entry name" value="ralBP1-associated Eps domain-containing protein 1 isoform X2"/>
    <property type="match status" value="1"/>
</dbReference>
<dbReference type="PANTHER" id="PTHR11216:SF63">
    <property type="entry name" value="RALBP1-ASSOCIATED EPS DOMAIN-CONTAINING PROTEIN 1"/>
    <property type="match status" value="1"/>
</dbReference>
<evidence type="ECO:0000313" key="10">
    <source>
        <dbReference type="EMBL" id="KAK1171502.1"/>
    </source>
</evidence>
<evidence type="ECO:0000256" key="3">
    <source>
        <dbReference type="ARBA" id="ARBA00022737"/>
    </source>
</evidence>
<dbReference type="GO" id="GO:0005829">
    <property type="term" value="C:cytosol"/>
    <property type="evidence" value="ECO:0007669"/>
    <property type="project" value="UniProtKB-ARBA"/>
</dbReference>
<feature type="region of interest" description="Disordered" evidence="7">
    <location>
        <begin position="109"/>
        <end position="199"/>
    </location>
</feature>
<keyword evidence="1" id="KW-0597">Phosphoprotein</keyword>
<feature type="domain" description="EH" evidence="8">
    <location>
        <begin position="10"/>
        <end position="97"/>
    </location>
</feature>
<keyword evidence="5 6" id="KW-0175">Coiled coil</keyword>
<feature type="region of interest" description="Disordered" evidence="7">
    <location>
        <begin position="451"/>
        <end position="471"/>
    </location>
</feature>
<dbReference type="Proteomes" id="UP001230051">
    <property type="component" value="Unassembled WGS sequence"/>
</dbReference>
<dbReference type="AlphaFoldDB" id="A0AAD8GBZ8"/>
<evidence type="ECO:0000259" key="8">
    <source>
        <dbReference type="PROSITE" id="PS50031"/>
    </source>
</evidence>
<feature type="domain" description="EH" evidence="8">
    <location>
        <begin position="265"/>
        <end position="349"/>
    </location>
</feature>
<feature type="compositionally biased region" description="Polar residues" evidence="7">
    <location>
        <begin position="113"/>
        <end position="126"/>
    </location>
</feature>
<evidence type="ECO:0000256" key="1">
    <source>
        <dbReference type="ARBA" id="ARBA00022553"/>
    </source>
</evidence>
<feature type="compositionally biased region" description="Polar residues" evidence="7">
    <location>
        <begin position="380"/>
        <end position="390"/>
    </location>
</feature>
<dbReference type="CDD" id="cd00052">
    <property type="entry name" value="EH"/>
    <property type="match status" value="1"/>
</dbReference>
<dbReference type="SMART" id="SM00027">
    <property type="entry name" value="EH"/>
    <property type="match status" value="2"/>
</dbReference>
<organism evidence="10 11">
    <name type="scientific">Acipenser oxyrinchus oxyrinchus</name>
    <dbReference type="NCBI Taxonomy" id="40147"/>
    <lineage>
        <taxon>Eukaryota</taxon>
        <taxon>Metazoa</taxon>
        <taxon>Chordata</taxon>
        <taxon>Craniata</taxon>
        <taxon>Vertebrata</taxon>
        <taxon>Euteleostomi</taxon>
        <taxon>Actinopterygii</taxon>
        <taxon>Chondrostei</taxon>
        <taxon>Acipenseriformes</taxon>
        <taxon>Acipenseridae</taxon>
        <taxon>Acipenser</taxon>
    </lineage>
</organism>
<evidence type="ECO:0000256" key="2">
    <source>
        <dbReference type="ARBA" id="ARBA00022723"/>
    </source>
</evidence>
<feature type="compositionally biased region" description="Basic and acidic residues" evidence="7">
    <location>
        <begin position="690"/>
        <end position="703"/>
    </location>
</feature>
<keyword evidence="4" id="KW-0106">Calcium</keyword>
<dbReference type="GO" id="GO:0005886">
    <property type="term" value="C:plasma membrane"/>
    <property type="evidence" value="ECO:0007669"/>
    <property type="project" value="TreeGrafter"/>
</dbReference>